<dbReference type="Pfam" id="PF14027">
    <property type="entry name" value="Questin_oxidase"/>
    <property type="match status" value="1"/>
</dbReference>
<keyword evidence="3" id="KW-1185">Reference proteome</keyword>
<dbReference type="OrthoDB" id="10004862at2759"/>
<dbReference type="PANTHER" id="PTHR35870:SF1">
    <property type="entry name" value="PROTEIN, PUTATIVE (AFU_ORTHOLOGUE AFUA_5G03330)-RELATED"/>
    <property type="match status" value="1"/>
</dbReference>
<accession>A0A8H4UJH1</accession>
<organism evidence="2 3">
    <name type="scientific">Fusarium zealandicum</name>
    <dbReference type="NCBI Taxonomy" id="1053134"/>
    <lineage>
        <taxon>Eukaryota</taxon>
        <taxon>Fungi</taxon>
        <taxon>Dikarya</taxon>
        <taxon>Ascomycota</taxon>
        <taxon>Pezizomycotina</taxon>
        <taxon>Sordariomycetes</taxon>
        <taxon>Hypocreomycetidae</taxon>
        <taxon>Hypocreales</taxon>
        <taxon>Nectriaceae</taxon>
        <taxon>Fusarium</taxon>
        <taxon>Fusarium staphyleae species complex</taxon>
    </lineage>
</organism>
<reference evidence="2" key="1">
    <citation type="journal article" date="2020" name="BMC Genomics">
        <title>Correction to: Identification and distribution of gene clusters required for synthesis of sphingolipid metabolism inhibitors in diverse species of the filamentous fungus Fusarium.</title>
        <authorList>
            <person name="Kim H.S."/>
            <person name="Lohmar J.M."/>
            <person name="Busman M."/>
            <person name="Brown D.W."/>
            <person name="Naumann T.A."/>
            <person name="Divon H.H."/>
            <person name="Lysoe E."/>
            <person name="Uhlig S."/>
            <person name="Proctor R.H."/>
        </authorList>
    </citation>
    <scope>NUCLEOTIDE SEQUENCE</scope>
    <source>
        <strain evidence="2">NRRL 22465</strain>
    </source>
</reference>
<dbReference type="Proteomes" id="UP000635477">
    <property type="component" value="Unassembled WGS sequence"/>
</dbReference>
<dbReference type="AlphaFoldDB" id="A0A8H4UJH1"/>
<name>A0A8H4UJH1_9HYPO</name>
<protein>
    <recommendedName>
        <fullName evidence="4">HypA protein</fullName>
    </recommendedName>
</protein>
<dbReference type="PANTHER" id="PTHR35870">
    <property type="entry name" value="PROTEIN, PUTATIVE (AFU_ORTHOLOGUE AFUA_5G03330)-RELATED"/>
    <property type="match status" value="1"/>
</dbReference>
<evidence type="ECO:0000313" key="2">
    <source>
        <dbReference type="EMBL" id="KAF4978016.1"/>
    </source>
</evidence>
<sequence>MATPFQIQIGPRDAGLLRMKLGEDEASKVSDLLQRDLENHHVFFNESGFHDHIIHHVLTLYGTGASTKDLQAAYDANKSYQLKAMKPKEETVDKLEHGSDWSTFLGRGSNYPAFLRFFQNEIQRIGWREVLSEYLFKDDERSRDMQSRLFGGLLHPLIQLLYAIEWEQPMLVAAALAQTAVHQNKLHEFLTRAAEKAATSPKMNTILGLFEDANKDEKLKPSAHWEDPQRIFDGVLGRAKDEMIDLAARVKVEENELEERTAEMMHTIAYVAIGAAIHPPNTPKFDFFIMHHVTSTPFFLSLNAKDWIPASTKARFLENKIRMDLLEYIARGCPPLRGDEIRNYTPKDGNKLVDKPEELFPRFHKIVDDGHTVKLARALTLAQRVSKPFEDKEWARIKGDEAWLKAVYLLLDGNENAETMWVRAAGFDDAWEEIPRAKM</sequence>
<proteinExistence type="predicted"/>
<reference evidence="2" key="2">
    <citation type="submission" date="2020-05" db="EMBL/GenBank/DDBJ databases">
        <authorList>
            <person name="Kim H.-S."/>
            <person name="Proctor R.H."/>
            <person name="Brown D.W."/>
        </authorList>
    </citation>
    <scope>NUCLEOTIDE SEQUENCE</scope>
    <source>
        <strain evidence="2">NRRL 22465</strain>
    </source>
</reference>
<dbReference type="EMBL" id="JABEYC010000400">
    <property type="protein sequence ID" value="KAF4978016.1"/>
    <property type="molecule type" value="Genomic_DNA"/>
</dbReference>
<gene>
    <name evidence="2" type="ORF">FZEAL_5541</name>
</gene>
<keyword evidence="1" id="KW-0560">Oxidoreductase</keyword>
<dbReference type="GO" id="GO:0016491">
    <property type="term" value="F:oxidoreductase activity"/>
    <property type="evidence" value="ECO:0007669"/>
    <property type="project" value="UniProtKB-KW"/>
</dbReference>
<evidence type="ECO:0008006" key="4">
    <source>
        <dbReference type="Google" id="ProtNLM"/>
    </source>
</evidence>
<evidence type="ECO:0000256" key="1">
    <source>
        <dbReference type="ARBA" id="ARBA00023002"/>
    </source>
</evidence>
<comment type="caution">
    <text evidence="2">The sequence shown here is derived from an EMBL/GenBank/DDBJ whole genome shotgun (WGS) entry which is preliminary data.</text>
</comment>
<dbReference type="InterPro" id="IPR025337">
    <property type="entry name" value="Questin_oxidase-like"/>
</dbReference>
<evidence type="ECO:0000313" key="3">
    <source>
        <dbReference type="Proteomes" id="UP000635477"/>
    </source>
</evidence>